<protein>
    <submittedName>
        <fullName evidence="1">Glycosyl transferase family 2</fullName>
    </submittedName>
</protein>
<reference evidence="1 2" key="1">
    <citation type="submission" date="2018-01" db="EMBL/GenBank/DDBJ databases">
        <title>Genomic Encyclopedia of Archaeal and Bacterial Type Strains, Phase II (KMG-II): from individual species to whole genera.</title>
        <authorList>
            <person name="Goeker M."/>
        </authorList>
    </citation>
    <scope>NUCLEOTIDE SEQUENCE [LARGE SCALE GENOMIC DNA]</scope>
    <source>
        <strain evidence="1 2">DSM 17023</strain>
    </source>
</reference>
<evidence type="ECO:0000313" key="2">
    <source>
        <dbReference type="Proteomes" id="UP000236959"/>
    </source>
</evidence>
<comment type="caution">
    <text evidence="1">The sequence shown here is derived from an EMBL/GenBank/DDBJ whole genome shotgun (WGS) entry which is preliminary data.</text>
</comment>
<accession>A0A2S3V1U1</accession>
<keyword evidence="1" id="KW-0808">Transferase</keyword>
<evidence type="ECO:0000313" key="1">
    <source>
        <dbReference type="EMBL" id="POF33753.1"/>
    </source>
</evidence>
<keyword evidence="2" id="KW-1185">Reference proteome</keyword>
<dbReference type="SUPFAM" id="SSF53448">
    <property type="entry name" value="Nucleotide-diphospho-sugar transferases"/>
    <property type="match status" value="1"/>
</dbReference>
<sequence>MNQISDRLMEAFGTPIADSLKLPADGVIAVILAYNEALRFPYFLEHYRALGVRHFIVIDNNSTDGTGVLLANQSDVSVIPTEKPYKDHKSEWRQLLCDRYLEDRWVLFPDVDELFVYPGWPDLPVGSLAAYLDEGGYRALFCPMVDMYPQGPLKELSYRAGESFLKTCPWFDAEGYRYNPLKGSHAKRYRTPERHVFGGTRERLFHQAAKRPKTLLDKLLLSTFFSLRATAPQGGAGRKLDHLLFKPVKNALPSPAAVQSKIPLLKWEKGYRFSGGVHGIDRQIAVAPDWGALLHFKYLDDFESKVSEALERKQHTDNAGHYLDYNAQMSRLLTEGLHYSGSALFSGDQSLIGCGLMRESDALRRWRSENSSASDQDPDIENL</sequence>
<dbReference type="RefSeq" id="WP_208987224.1">
    <property type="nucleotide sequence ID" value="NZ_PPCN01000001.1"/>
</dbReference>
<name>A0A2S3V1U1_9HYPH</name>
<dbReference type="InterPro" id="IPR029044">
    <property type="entry name" value="Nucleotide-diphossugar_trans"/>
</dbReference>
<gene>
    <name evidence="1" type="ORF">CLV41_101202</name>
</gene>
<dbReference type="Proteomes" id="UP000236959">
    <property type="component" value="Unassembled WGS sequence"/>
</dbReference>
<dbReference type="CDD" id="cd00761">
    <property type="entry name" value="Glyco_tranf_GTA_type"/>
    <property type="match status" value="1"/>
</dbReference>
<organism evidence="1 2">
    <name type="scientific">Roseibium marinum</name>
    <dbReference type="NCBI Taxonomy" id="281252"/>
    <lineage>
        <taxon>Bacteria</taxon>
        <taxon>Pseudomonadati</taxon>
        <taxon>Pseudomonadota</taxon>
        <taxon>Alphaproteobacteria</taxon>
        <taxon>Hyphomicrobiales</taxon>
        <taxon>Stappiaceae</taxon>
        <taxon>Roseibium</taxon>
    </lineage>
</organism>
<dbReference type="EMBL" id="PPCN01000001">
    <property type="protein sequence ID" value="POF33753.1"/>
    <property type="molecule type" value="Genomic_DNA"/>
</dbReference>
<dbReference type="GO" id="GO:0016740">
    <property type="term" value="F:transferase activity"/>
    <property type="evidence" value="ECO:0007669"/>
    <property type="project" value="UniProtKB-KW"/>
</dbReference>
<dbReference type="AlphaFoldDB" id="A0A2S3V1U1"/>
<dbReference type="Pfam" id="PF13704">
    <property type="entry name" value="Glyco_tranf_2_4"/>
    <property type="match status" value="1"/>
</dbReference>
<proteinExistence type="predicted"/>